<evidence type="ECO:0000256" key="8">
    <source>
        <dbReference type="ARBA" id="ARBA00022692"/>
    </source>
</evidence>
<keyword evidence="12 16" id="KW-1133">Transmembrane helix</keyword>
<evidence type="ECO:0000256" key="3">
    <source>
        <dbReference type="ARBA" id="ARBA00004496"/>
    </source>
</evidence>
<evidence type="ECO:0000256" key="7">
    <source>
        <dbReference type="ARBA" id="ARBA00022490"/>
    </source>
</evidence>
<feature type="transmembrane region" description="Helical" evidence="16">
    <location>
        <begin position="764"/>
        <end position="789"/>
    </location>
</feature>
<dbReference type="CDD" id="cd03249">
    <property type="entry name" value="ABC_MTABC3_MDL1_MDL2"/>
    <property type="match status" value="1"/>
</dbReference>
<evidence type="ECO:0000256" key="14">
    <source>
        <dbReference type="ARBA" id="ARBA00023004"/>
    </source>
</evidence>
<dbReference type="InterPro" id="IPR036640">
    <property type="entry name" value="ABC1_TM_sf"/>
</dbReference>
<dbReference type="Gene3D" id="3.40.50.300">
    <property type="entry name" value="P-loop containing nucleotide triphosphate hydrolases"/>
    <property type="match status" value="1"/>
</dbReference>
<evidence type="ECO:0000256" key="4">
    <source>
        <dbReference type="ARBA" id="ARBA00005167"/>
    </source>
</evidence>
<evidence type="ECO:0000256" key="9">
    <source>
        <dbReference type="ARBA" id="ARBA00022723"/>
    </source>
</evidence>
<keyword evidence="15 16" id="KW-0472">Membrane</keyword>
<dbReference type="PROSITE" id="PS50893">
    <property type="entry name" value="ABC_TRANSPORTER_2"/>
    <property type="match status" value="1"/>
</dbReference>
<keyword evidence="7" id="KW-0963">Cytoplasm</keyword>
<comment type="subcellular location">
    <subcellularLocation>
        <location evidence="3">Cytoplasm</location>
    </subcellularLocation>
    <subcellularLocation>
        <location evidence="2">Membrane</location>
        <topology evidence="2">Multi-pass membrane protein</topology>
    </subcellularLocation>
</comment>
<dbReference type="Pfam" id="PF05153">
    <property type="entry name" value="MIOX"/>
    <property type="match status" value="1"/>
</dbReference>
<evidence type="ECO:0000256" key="12">
    <source>
        <dbReference type="ARBA" id="ARBA00022989"/>
    </source>
</evidence>
<feature type="transmembrane region" description="Helical" evidence="16">
    <location>
        <begin position="588"/>
        <end position="612"/>
    </location>
</feature>
<accession>A0ABN8LYP3</accession>
<evidence type="ECO:0000256" key="10">
    <source>
        <dbReference type="ARBA" id="ARBA00022741"/>
    </source>
</evidence>
<feature type="transmembrane region" description="Helical" evidence="16">
    <location>
        <begin position="484"/>
        <end position="508"/>
    </location>
</feature>
<keyword evidence="9" id="KW-0479">Metal-binding</keyword>
<feature type="transmembrane region" description="Helical" evidence="16">
    <location>
        <begin position="402"/>
        <end position="424"/>
    </location>
</feature>
<name>A0ABN8LYP3_9CNID</name>
<reference evidence="19 20" key="1">
    <citation type="submission" date="2022-05" db="EMBL/GenBank/DDBJ databases">
        <authorList>
            <consortium name="Genoscope - CEA"/>
            <person name="William W."/>
        </authorList>
    </citation>
    <scope>NUCLEOTIDE SEQUENCE [LARGE SCALE GENOMIC DNA]</scope>
</reference>
<dbReference type="SUPFAM" id="SSF90123">
    <property type="entry name" value="ABC transporter transmembrane region"/>
    <property type="match status" value="1"/>
</dbReference>
<feature type="transmembrane region" description="Helical" evidence="16">
    <location>
        <begin position="545"/>
        <end position="568"/>
    </location>
</feature>
<comment type="pathway">
    <text evidence="4">Polyol metabolism; myo-inositol degradation into D-glucuronate; D-glucuronate from myo-inositol: step 1/1.</text>
</comment>
<dbReference type="CDD" id="cd18780">
    <property type="entry name" value="ABC_6TM_AtABCB27_like"/>
    <property type="match status" value="1"/>
</dbReference>
<sequence length="1132" mass="127471">MRPLATESVVILDPSQIHRPEENYKEYNDFIVSRTDKSDNDFRNFNVNLQTDVVYNTYALMHKNQTLDFVKRKAEKWCPLNKHKMTILEAVHLLDALIDESDPDTDLPNSVHAFQTAERIRADHPDEDWFHLTGLIHDLGKVMALWGEPQYCVVGDTFPVGCRFSQEIVFPETFKANPDTQVPEYSSKYGIYKPNCGLENVKMSWGHDEYMYHVLTGNNCKLPKEALYMIRFHSFYPWHCSGDYDYLCNDEDKEMLKWVKEFNKYDLYSKSDAVPDVKALTPYYEELIAKYCPGELSCFKDFRRFPSDVLYLKSNSCSTCHRNRESGSYNIQASVDELNSTGLSGEEGRKDNGYYSLPTRRYTTMVQFLLFLDLTSSVTLWLCGGNNDYMEKNVEHFKIRDSVFDLAAMAFLRCGILFFVYPWLESLTLKQIDKPYNRELASRKCFCHSVAIFLSVGSLAYSITKGVLIYEVRSEKEHKLHPTYYALVISSVAFTFLEALCALGSFIAMRKLKVQRILHVPNDAETKKKKKVNLRRLMTLAKPELLLLFVASLALLASSGAQITAPYFFGKVIKASMEKGMSHLNDTIVILSLVYLAGALAACMRAWLFTLAGQRLVARIRKQLFNSIIRQEVAFFDNNRTGELINRLSSDTQVIQNALTVNISMLLRYIIQIIGSLVFMFTLSPKLTGVLISVVPIVGVGAQQYGRFVQGLRKKFQDELAAASTTAEESIGNIRTVRAFSQERKSMNNYEKEINKSYKVGAKLALASGLFQGVVGIIGQGAVVLVLWYGGSLVNKQELDVGILTAFMLYTLNVAMAFAFLSSLYGDFMQAVGASVRMFELMDRLPAINMEGGRTLSSINETVQFQDVCFAYPSRPENFVLKGLSFELMPGQTVALVGPSGGGKSTIISLLERFYDPQSGFICLGGTNLAELDLFWMRRRIALVSQEPVLFATTIANNIAYGREATQEEIEEVAKQANAHDFITTFEEGYQTEVGERGVKLSGGQKQRVAIARALLMDPEILLLDEATSALDAESEHFVKEAIDRAMINRTVLVIAHRLSTVRNADQVLVIEKGRIVERGTHETLLAQAGVYKKLVLRQLSTSHNTAAALDDSFDLDLLKPGEPNILEGDEP</sequence>
<dbReference type="Pfam" id="PF00664">
    <property type="entry name" value="ABC_membrane"/>
    <property type="match status" value="1"/>
</dbReference>
<evidence type="ECO:0000259" key="18">
    <source>
        <dbReference type="PROSITE" id="PS50929"/>
    </source>
</evidence>
<dbReference type="EMBL" id="CALNXI010000167">
    <property type="protein sequence ID" value="CAH3021042.1"/>
    <property type="molecule type" value="Genomic_DNA"/>
</dbReference>
<gene>
    <name evidence="19" type="ORF">PEVE_00009606</name>
</gene>
<feature type="domain" description="ABC transporter" evidence="17">
    <location>
        <begin position="863"/>
        <end position="1098"/>
    </location>
</feature>
<evidence type="ECO:0000259" key="17">
    <source>
        <dbReference type="PROSITE" id="PS50893"/>
    </source>
</evidence>
<comment type="caution">
    <text evidence="19">The sequence shown here is derived from an EMBL/GenBank/DDBJ whole genome shotgun (WGS) entry which is preliminary data.</text>
</comment>
<feature type="transmembrane region" description="Helical" evidence="16">
    <location>
        <begin position="689"/>
        <end position="706"/>
    </location>
</feature>
<comment type="similarity">
    <text evidence="5">Belongs to the myo-inositol oxygenase family.</text>
</comment>
<evidence type="ECO:0000256" key="11">
    <source>
        <dbReference type="ARBA" id="ARBA00022840"/>
    </source>
</evidence>
<dbReference type="SUPFAM" id="SSF109604">
    <property type="entry name" value="HD-domain/PDEase-like"/>
    <property type="match status" value="1"/>
</dbReference>
<comment type="cofactor">
    <cofactor evidence="1">
        <name>Fe cation</name>
        <dbReference type="ChEBI" id="CHEBI:24875"/>
    </cofactor>
</comment>
<dbReference type="SUPFAM" id="SSF52540">
    <property type="entry name" value="P-loop containing nucleoside triphosphate hydrolases"/>
    <property type="match status" value="1"/>
</dbReference>
<evidence type="ECO:0000313" key="19">
    <source>
        <dbReference type="EMBL" id="CAH3021042.1"/>
    </source>
</evidence>
<feature type="transmembrane region" description="Helical" evidence="16">
    <location>
        <begin position="666"/>
        <end position="683"/>
    </location>
</feature>
<keyword evidence="14" id="KW-0408">Iron</keyword>
<dbReference type="PROSITE" id="PS50929">
    <property type="entry name" value="ABC_TM1F"/>
    <property type="match status" value="1"/>
</dbReference>
<dbReference type="InterPro" id="IPR003593">
    <property type="entry name" value="AAA+_ATPase"/>
</dbReference>
<evidence type="ECO:0000256" key="15">
    <source>
        <dbReference type="ARBA" id="ARBA00023136"/>
    </source>
</evidence>
<dbReference type="PROSITE" id="PS00211">
    <property type="entry name" value="ABC_TRANSPORTER_1"/>
    <property type="match status" value="1"/>
</dbReference>
<dbReference type="InterPro" id="IPR039421">
    <property type="entry name" value="Type_1_exporter"/>
</dbReference>
<keyword evidence="13" id="KW-0560">Oxidoreductase</keyword>
<evidence type="ECO:0000256" key="13">
    <source>
        <dbReference type="ARBA" id="ARBA00023002"/>
    </source>
</evidence>
<keyword evidence="10" id="KW-0547">Nucleotide-binding</keyword>
<evidence type="ECO:0000256" key="1">
    <source>
        <dbReference type="ARBA" id="ARBA00001962"/>
    </source>
</evidence>
<evidence type="ECO:0000256" key="2">
    <source>
        <dbReference type="ARBA" id="ARBA00004141"/>
    </source>
</evidence>
<dbReference type="PANTHER" id="PTHR43394">
    <property type="entry name" value="ATP-DEPENDENT PERMEASE MDL1, MITOCHONDRIAL"/>
    <property type="match status" value="1"/>
</dbReference>
<feature type="transmembrane region" description="Helical" evidence="16">
    <location>
        <begin position="445"/>
        <end position="464"/>
    </location>
</feature>
<keyword evidence="11" id="KW-0067">ATP-binding</keyword>
<dbReference type="Pfam" id="PF00005">
    <property type="entry name" value="ABC_tran"/>
    <property type="match status" value="1"/>
</dbReference>
<protein>
    <recommendedName>
        <fullName evidence="6">inositol oxygenase</fullName>
        <ecNumber evidence="6">1.13.99.1</ecNumber>
    </recommendedName>
</protein>
<dbReference type="Proteomes" id="UP001159427">
    <property type="component" value="Unassembled WGS sequence"/>
</dbReference>
<dbReference type="EC" id="1.13.99.1" evidence="6"/>
<organism evidence="19 20">
    <name type="scientific">Porites evermanni</name>
    <dbReference type="NCBI Taxonomy" id="104178"/>
    <lineage>
        <taxon>Eukaryota</taxon>
        <taxon>Metazoa</taxon>
        <taxon>Cnidaria</taxon>
        <taxon>Anthozoa</taxon>
        <taxon>Hexacorallia</taxon>
        <taxon>Scleractinia</taxon>
        <taxon>Fungiina</taxon>
        <taxon>Poritidae</taxon>
        <taxon>Porites</taxon>
    </lineage>
</organism>
<evidence type="ECO:0000256" key="16">
    <source>
        <dbReference type="SAM" id="Phobius"/>
    </source>
</evidence>
<dbReference type="InterPro" id="IPR027417">
    <property type="entry name" value="P-loop_NTPase"/>
</dbReference>
<evidence type="ECO:0000256" key="5">
    <source>
        <dbReference type="ARBA" id="ARBA00005286"/>
    </source>
</evidence>
<feature type="domain" description="ABC transmembrane type-1" evidence="18">
    <location>
        <begin position="549"/>
        <end position="830"/>
    </location>
</feature>
<dbReference type="PANTHER" id="PTHR43394:SF1">
    <property type="entry name" value="ATP-BINDING CASSETTE SUB-FAMILY B MEMBER 10, MITOCHONDRIAL"/>
    <property type="match status" value="1"/>
</dbReference>
<keyword evidence="20" id="KW-1185">Reference proteome</keyword>
<dbReference type="InterPro" id="IPR017871">
    <property type="entry name" value="ABC_transporter-like_CS"/>
</dbReference>
<dbReference type="InterPro" id="IPR007828">
    <property type="entry name" value="Inositol_oxygenase"/>
</dbReference>
<evidence type="ECO:0000256" key="6">
    <source>
        <dbReference type="ARBA" id="ARBA00011919"/>
    </source>
</evidence>
<keyword evidence="8 16" id="KW-0812">Transmembrane</keyword>
<feature type="transmembrane region" description="Helical" evidence="16">
    <location>
        <begin position="801"/>
        <end position="821"/>
    </location>
</feature>
<proteinExistence type="inferred from homology"/>
<evidence type="ECO:0000313" key="20">
    <source>
        <dbReference type="Proteomes" id="UP001159427"/>
    </source>
</evidence>
<dbReference type="InterPro" id="IPR003439">
    <property type="entry name" value="ABC_transporter-like_ATP-bd"/>
</dbReference>
<dbReference type="SMART" id="SM00382">
    <property type="entry name" value="AAA"/>
    <property type="match status" value="1"/>
</dbReference>
<dbReference type="InterPro" id="IPR011527">
    <property type="entry name" value="ABC1_TM_dom"/>
</dbReference>
<dbReference type="Gene3D" id="1.20.1560.10">
    <property type="entry name" value="ABC transporter type 1, transmembrane domain"/>
    <property type="match status" value="2"/>
</dbReference>